<dbReference type="Gene3D" id="3.30.40.10">
    <property type="entry name" value="Zinc/RING finger domain, C3HC4 (zinc finger)"/>
    <property type="match status" value="1"/>
</dbReference>
<organism evidence="11 12">
    <name type="scientific">Planoprotostelium fungivorum</name>
    <dbReference type="NCBI Taxonomy" id="1890364"/>
    <lineage>
        <taxon>Eukaryota</taxon>
        <taxon>Amoebozoa</taxon>
        <taxon>Evosea</taxon>
        <taxon>Variosea</taxon>
        <taxon>Cavosteliida</taxon>
        <taxon>Cavosteliaceae</taxon>
        <taxon>Planoprotostelium</taxon>
    </lineage>
</organism>
<keyword evidence="12" id="KW-1185">Reference proteome</keyword>
<keyword evidence="7" id="KW-0833">Ubl conjugation pathway</keyword>
<dbReference type="InterPro" id="IPR044066">
    <property type="entry name" value="TRIAD_supradom"/>
</dbReference>
<dbReference type="EC" id="2.3.2.31" evidence="2"/>
<dbReference type="Gene3D" id="3.10.110.10">
    <property type="entry name" value="Ubiquitin Conjugating Enzyme"/>
    <property type="match status" value="1"/>
</dbReference>
<evidence type="ECO:0000256" key="5">
    <source>
        <dbReference type="ARBA" id="ARBA00022737"/>
    </source>
</evidence>
<dbReference type="InterPro" id="IPR016135">
    <property type="entry name" value="UBQ-conjugating_enzyme/RWD"/>
</dbReference>
<name>A0A2P6MW21_9EUKA</name>
<sequence>MSQRQDIQKAFEHAVRQLAPAFPLIQPKDLIKTIRENHMNIDKATEALRILSLHIESQKKPATLTPLEHIRKAVPGATEEKILQALESNGDNIDMSILTLLNTARPRRKMEDEDEDDAGSYFGAVQSSNAVEGEVYEEDKTVVSMQEIFPEWSHHEAGLQIVMPQVVRDIEFDTPEYGAELKTFLQRMEEEEKEHGYGKIITSRKALSNLKATFTFTREQYDIIHSAGRTEMDHEGPKDTVSMGELPVDRLDTLSMGELQPVEGQKEKSEGVDVTDLEQIRVEEVTSLSRIFGHHFLRSDAKSSQFSVMLSNDMMIAFDLPSNYPSRSPSVQLRPLPSCSCTPQIIEQMRKLNQEKVNHNPKSSTQITQMQQRSGRPQLLDIITDVQAWLSSLPKRQENKSTKRDPFTLISPHPYDVVTVSQIGSVPDDLTSRFEEETGLKDKRVCRQILKHYKWNLRGAVEAYKAAEREGGMDHFLKGAKVVRTEEREMEEEGESECSGEKREEGTRMRCGHFFCRECCSSYLNVQISEGMTWNRLKCPGYKCEMMMDVATIASTAISDDTWRKLCEFSQQEFVDEAEEYRWCVTKNCGKVIHSTKARVMIHCTCHNVYCFACGADYHWPATCEQNAWYQKQYSSGKVSSTIAEDEAFIRRFTRPCPECRAPIEKDGGCNHMSCKKCHAQFCWVCMGAWTGGSHYLCSDGTGSGQNNSLEDKMVDNTLDLSFSQIRLVHGTYQNRDDPQLRRVIEKIASVCRRNTPTPQMVQNCSVVITAVEIVHVCRQIIFNLCLMGEYFEKHFTGKAANRLKAAIADLQGNINLVFSVTDCPVKSLDFRRIENATRTICNKIVTIPQLVVSVFSGAKKRQGKRILPRTE</sequence>
<feature type="domain" description="RWD" evidence="9">
    <location>
        <begin position="283"/>
        <end position="393"/>
    </location>
</feature>
<evidence type="ECO:0000256" key="7">
    <source>
        <dbReference type="ARBA" id="ARBA00022786"/>
    </source>
</evidence>
<dbReference type="GO" id="GO:0008270">
    <property type="term" value="F:zinc ion binding"/>
    <property type="evidence" value="ECO:0007669"/>
    <property type="project" value="UniProtKB-KW"/>
</dbReference>
<evidence type="ECO:0000259" key="10">
    <source>
        <dbReference type="PROSITE" id="PS51873"/>
    </source>
</evidence>
<dbReference type="PANTHER" id="PTHR11685">
    <property type="entry name" value="RBR FAMILY RING FINGER AND IBR DOMAIN-CONTAINING"/>
    <property type="match status" value="1"/>
</dbReference>
<dbReference type="CDD" id="cd20335">
    <property type="entry name" value="BRcat_RBR"/>
    <property type="match status" value="1"/>
</dbReference>
<dbReference type="OrthoDB" id="10009520at2759"/>
<comment type="caution">
    <text evidence="11">The sequence shown here is derived from an EMBL/GenBank/DDBJ whole genome shotgun (WGS) entry which is preliminary data.</text>
</comment>
<proteinExistence type="predicted"/>
<gene>
    <name evidence="11" type="ORF">PROFUN_15365</name>
</gene>
<keyword evidence="4" id="KW-0479">Metal-binding</keyword>
<dbReference type="GO" id="GO:0016567">
    <property type="term" value="P:protein ubiquitination"/>
    <property type="evidence" value="ECO:0007669"/>
    <property type="project" value="InterPro"/>
</dbReference>
<accession>A0A2P6MW21</accession>
<evidence type="ECO:0000259" key="9">
    <source>
        <dbReference type="PROSITE" id="PS50908"/>
    </source>
</evidence>
<reference evidence="11 12" key="1">
    <citation type="journal article" date="2018" name="Genome Biol. Evol.">
        <title>Multiple Roots of Fruiting Body Formation in Amoebozoa.</title>
        <authorList>
            <person name="Hillmann F."/>
            <person name="Forbes G."/>
            <person name="Novohradska S."/>
            <person name="Ferling I."/>
            <person name="Riege K."/>
            <person name="Groth M."/>
            <person name="Westermann M."/>
            <person name="Marz M."/>
            <person name="Spaller T."/>
            <person name="Winckler T."/>
            <person name="Schaap P."/>
            <person name="Glockner G."/>
        </authorList>
    </citation>
    <scope>NUCLEOTIDE SEQUENCE [LARGE SCALE GENOMIC DNA]</scope>
    <source>
        <strain evidence="11 12">Jena</strain>
    </source>
</reference>
<dbReference type="PROSITE" id="PS50908">
    <property type="entry name" value="RWD"/>
    <property type="match status" value="1"/>
</dbReference>
<dbReference type="InterPro" id="IPR013083">
    <property type="entry name" value="Znf_RING/FYVE/PHD"/>
</dbReference>
<dbReference type="SMART" id="SM00647">
    <property type="entry name" value="IBR"/>
    <property type="match status" value="2"/>
</dbReference>
<dbReference type="InParanoid" id="A0A2P6MW21"/>
<dbReference type="GO" id="GO:0061630">
    <property type="term" value="F:ubiquitin protein ligase activity"/>
    <property type="evidence" value="ECO:0007669"/>
    <property type="project" value="UniProtKB-EC"/>
</dbReference>
<evidence type="ECO:0000256" key="4">
    <source>
        <dbReference type="ARBA" id="ARBA00022723"/>
    </source>
</evidence>
<dbReference type="Pfam" id="PF01485">
    <property type="entry name" value="IBR"/>
    <property type="match status" value="1"/>
</dbReference>
<dbReference type="Proteomes" id="UP000241769">
    <property type="component" value="Unassembled WGS sequence"/>
</dbReference>
<dbReference type="AlphaFoldDB" id="A0A2P6MW21"/>
<dbReference type="STRING" id="1890364.A0A2P6MW21"/>
<dbReference type="InterPro" id="IPR002867">
    <property type="entry name" value="IBR_dom"/>
</dbReference>
<evidence type="ECO:0000256" key="8">
    <source>
        <dbReference type="ARBA" id="ARBA00022833"/>
    </source>
</evidence>
<dbReference type="InterPro" id="IPR031127">
    <property type="entry name" value="E3_UB_ligase_RBR"/>
</dbReference>
<evidence type="ECO:0000256" key="1">
    <source>
        <dbReference type="ARBA" id="ARBA00001798"/>
    </source>
</evidence>
<keyword evidence="3" id="KW-0808">Transferase</keyword>
<feature type="domain" description="RING-type" evidence="10">
    <location>
        <begin position="492"/>
        <end position="710"/>
    </location>
</feature>
<dbReference type="Pfam" id="PF22191">
    <property type="entry name" value="IBR_1"/>
    <property type="match status" value="1"/>
</dbReference>
<evidence type="ECO:0000256" key="6">
    <source>
        <dbReference type="ARBA" id="ARBA00022771"/>
    </source>
</evidence>
<dbReference type="Gene3D" id="1.20.120.1750">
    <property type="match status" value="1"/>
</dbReference>
<keyword evidence="8" id="KW-0862">Zinc</keyword>
<dbReference type="InterPro" id="IPR006575">
    <property type="entry name" value="RWD_dom"/>
</dbReference>
<keyword evidence="5" id="KW-0677">Repeat</keyword>
<protein>
    <recommendedName>
        <fullName evidence="2">RBR-type E3 ubiquitin transferase</fullName>
        <ecNumber evidence="2">2.3.2.31</ecNumber>
    </recommendedName>
</protein>
<dbReference type="EMBL" id="MDYQ01000355">
    <property type="protein sequence ID" value="PRP75912.1"/>
    <property type="molecule type" value="Genomic_DNA"/>
</dbReference>
<evidence type="ECO:0000256" key="2">
    <source>
        <dbReference type="ARBA" id="ARBA00012251"/>
    </source>
</evidence>
<evidence type="ECO:0000256" key="3">
    <source>
        <dbReference type="ARBA" id="ARBA00022679"/>
    </source>
</evidence>
<comment type="catalytic activity">
    <reaction evidence="1">
        <text>[E2 ubiquitin-conjugating enzyme]-S-ubiquitinyl-L-cysteine + [acceptor protein]-L-lysine = [E2 ubiquitin-conjugating enzyme]-L-cysteine + [acceptor protein]-N(6)-ubiquitinyl-L-lysine.</text>
        <dbReference type="EC" id="2.3.2.31"/>
    </reaction>
</comment>
<dbReference type="PROSITE" id="PS51873">
    <property type="entry name" value="TRIAD"/>
    <property type="match status" value="1"/>
</dbReference>
<evidence type="ECO:0000313" key="12">
    <source>
        <dbReference type="Proteomes" id="UP000241769"/>
    </source>
</evidence>
<dbReference type="SUPFAM" id="SSF57850">
    <property type="entry name" value="RING/U-box"/>
    <property type="match status" value="3"/>
</dbReference>
<keyword evidence="6" id="KW-0863">Zinc-finger</keyword>
<evidence type="ECO:0000313" key="11">
    <source>
        <dbReference type="EMBL" id="PRP75912.1"/>
    </source>
</evidence>